<gene>
    <name evidence="2" type="ORF">EWM64_g2560</name>
</gene>
<dbReference type="GO" id="GO:0000166">
    <property type="term" value="F:nucleotide binding"/>
    <property type="evidence" value="ECO:0007669"/>
    <property type="project" value="InterPro"/>
</dbReference>
<dbReference type="InterPro" id="IPR023299">
    <property type="entry name" value="ATPase_P-typ_cyto_dom_N"/>
</dbReference>
<dbReference type="GO" id="GO:0005507">
    <property type="term" value="F:copper ion binding"/>
    <property type="evidence" value="ECO:0007669"/>
    <property type="project" value="TreeGrafter"/>
</dbReference>
<feature type="non-terminal residue" evidence="2">
    <location>
        <position position="1"/>
    </location>
</feature>
<evidence type="ECO:0000313" key="3">
    <source>
        <dbReference type="Proteomes" id="UP000298061"/>
    </source>
</evidence>
<dbReference type="Gene3D" id="3.40.1110.10">
    <property type="entry name" value="Calcium-transporting ATPase, cytoplasmic domain N"/>
    <property type="match status" value="1"/>
</dbReference>
<dbReference type="Proteomes" id="UP000298061">
    <property type="component" value="Unassembled WGS sequence"/>
</dbReference>
<dbReference type="AlphaFoldDB" id="A0A4Z0A5C6"/>
<accession>A0A4Z0A5C6</accession>
<dbReference type="InterPro" id="IPR036412">
    <property type="entry name" value="HAD-like_sf"/>
</dbReference>
<dbReference type="PANTHER" id="PTHR43520:SF32">
    <property type="entry name" value="COPPER RESISTANCE P-TYPE ATPASE (EUROFUNG)"/>
    <property type="match status" value="1"/>
</dbReference>
<dbReference type="GO" id="GO:0055070">
    <property type="term" value="P:copper ion homeostasis"/>
    <property type="evidence" value="ECO:0007669"/>
    <property type="project" value="TreeGrafter"/>
</dbReference>
<evidence type="ECO:0000256" key="1">
    <source>
        <dbReference type="ARBA" id="ARBA00022967"/>
    </source>
</evidence>
<organism evidence="2 3">
    <name type="scientific">Hericium alpestre</name>
    <dbReference type="NCBI Taxonomy" id="135208"/>
    <lineage>
        <taxon>Eukaryota</taxon>
        <taxon>Fungi</taxon>
        <taxon>Dikarya</taxon>
        <taxon>Basidiomycota</taxon>
        <taxon>Agaricomycotina</taxon>
        <taxon>Agaricomycetes</taxon>
        <taxon>Russulales</taxon>
        <taxon>Hericiaceae</taxon>
        <taxon>Hericium</taxon>
    </lineage>
</organism>
<dbReference type="GO" id="GO:0043682">
    <property type="term" value="F:P-type divalent copper transporter activity"/>
    <property type="evidence" value="ECO:0007669"/>
    <property type="project" value="TreeGrafter"/>
</dbReference>
<name>A0A4Z0A5C6_9AGAM</name>
<dbReference type="GO" id="GO:0016020">
    <property type="term" value="C:membrane"/>
    <property type="evidence" value="ECO:0007669"/>
    <property type="project" value="TreeGrafter"/>
</dbReference>
<sequence length="216" mass="22998">GAVPSTGTAFEESAGRGLKARFEARQCTAIIGNEKWMEEHGAAVGASASDRLEAWKLEAKSVVLLALREGVADTSPSAAPYRILALFAVADPVRPNARLVVSRLQSQGLATWMITGDNLKTAQAVANSVGIPPENVIAEVLPHEKAQKIQWLQRVGVKKQSSRWRGVFGKRLNERCIVAMIGDGINDAPALAAADVAVAVGSGSVFPEFRPTLFSR</sequence>
<dbReference type="PANTHER" id="PTHR43520">
    <property type="entry name" value="ATP7, ISOFORM B"/>
    <property type="match status" value="1"/>
</dbReference>
<dbReference type="InterPro" id="IPR023214">
    <property type="entry name" value="HAD_sf"/>
</dbReference>
<dbReference type="STRING" id="135208.A0A4Z0A5C6"/>
<dbReference type="SUPFAM" id="SSF56784">
    <property type="entry name" value="HAD-like"/>
    <property type="match status" value="1"/>
</dbReference>
<dbReference type="Pfam" id="PF00702">
    <property type="entry name" value="Hydrolase"/>
    <property type="match status" value="1"/>
</dbReference>
<protein>
    <recommendedName>
        <fullName evidence="4">Cation-transporting P-type ATPase C-terminal domain-containing protein</fullName>
    </recommendedName>
</protein>
<dbReference type="PRINTS" id="PR00119">
    <property type="entry name" value="CATATPASE"/>
</dbReference>
<evidence type="ECO:0000313" key="2">
    <source>
        <dbReference type="EMBL" id="TFY81451.1"/>
    </source>
</evidence>
<dbReference type="EMBL" id="SFCI01000211">
    <property type="protein sequence ID" value="TFY81451.1"/>
    <property type="molecule type" value="Genomic_DNA"/>
</dbReference>
<evidence type="ECO:0008006" key="4">
    <source>
        <dbReference type="Google" id="ProtNLM"/>
    </source>
</evidence>
<keyword evidence="3" id="KW-1185">Reference proteome</keyword>
<keyword evidence="1" id="KW-1278">Translocase</keyword>
<dbReference type="Gene3D" id="3.40.50.1000">
    <property type="entry name" value="HAD superfamily/HAD-like"/>
    <property type="match status" value="1"/>
</dbReference>
<reference evidence="2 3" key="1">
    <citation type="submission" date="2019-02" db="EMBL/GenBank/DDBJ databases">
        <title>Genome sequencing of the rare red list fungi Hericium alpestre (H. flagellum).</title>
        <authorList>
            <person name="Buettner E."/>
            <person name="Kellner H."/>
        </authorList>
    </citation>
    <scope>NUCLEOTIDE SEQUENCE [LARGE SCALE GENOMIC DNA]</scope>
    <source>
        <strain evidence="2 3">DSM 108284</strain>
    </source>
</reference>
<proteinExistence type="predicted"/>
<comment type="caution">
    <text evidence="2">The sequence shown here is derived from an EMBL/GenBank/DDBJ whole genome shotgun (WGS) entry which is preliminary data.</text>
</comment>
<dbReference type="OrthoDB" id="432719at2759"/>